<sequence>MFDKTLVLDILNQIISAIETIEERCAFAKTQDDFCDTKEGQEKLDGICMKLIAVGESLKNIDKISDKKLLEQYPSIEWKKIKGIRDFISHHYFDLDSEVIFDICQNEISKLLSVLKQIKKDLSK</sequence>
<dbReference type="AlphaFoldDB" id="A0A4V5TLW3"/>
<dbReference type="RefSeq" id="WP_137013972.1">
    <property type="nucleotide sequence ID" value="NZ_SZPX01000005.1"/>
</dbReference>
<evidence type="ECO:0000256" key="1">
    <source>
        <dbReference type="ARBA" id="ARBA00022553"/>
    </source>
</evidence>
<evidence type="ECO:0000256" key="2">
    <source>
        <dbReference type="ARBA" id="ARBA00022649"/>
    </source>
</evidence>
<dbReference type="PANTHER" id="PTHR34139">
    <property type="entry name" value="UPF0331 PROTEIN MJ0127"/>
    <property type="match status" value="1"/>
</dbReference>
<evidence type="ECO:0000313" key="7">
    <source>
        <dbReference type="EMBL" id="TKI69393.1"/>
    </source>
</evidence>
<dbReference type="EMBL" id="SZPX01000005">
    <property type="protein sequence ID" value="TKI69393.1"/>
    <property type="molecule type" value="Genomic_DNA"/>
</dbReference>
<keyword evidence="2" id="KW-1277">Toxin-antitoxin system</keyword>
<dbReference type="OrthoDB" id="9802833at2"/>
<evidence type="ECO:0000256" key="5">
    <source>
        <dbReference type="ARBA" id="ARBA00022801"/>
    </source>
</evidence>
<dbReference type="InterPro" id="IPR008201">
    <property type="entry name" value="HepT-like"/>
</dbReference>
<dbReference type="GO" id="GO:0000166">
    <property type="term" value="F:nucleotide binding"/>
    <property type="evidence" value="ECO:0007669"/>
    <property type="project" value="UniProtKB-KW"/>
</dbReference>
<keyword evidence="8" id="KW-1185">Reference proteome</keyword>
<accession>A0A4V5TLW3</accession>
<evidence type="ECO:0000313" key="8">
    <source>
        <dbReference type="Proteomes" id="UP000309561"/>
    </source>
</evidence>
<comment type="similarity">
    <text evidence="6">Belongs to the HepT RNase toxin family.</text>
</comment>
<dbReference type="GO" id="GO:0016787">
    <property type="term" value="F:hydrolase activity"/>
    <property type="evidence" value="ECO:0007669"/>
    <property type="project" value="UniProtKB-KW"/>
</dbReference>
<gene>
    <name evidence="7" type="ORF">FCU45_07715</name>
</gene>
<dbReference type="InterPro" id="IPR037038">
    <property type="entry name" value="HepT-like_sf"/>
</dbReference>
<evidence type="ECO:0000256" key="4">
    <source>
        <dbReference type="ARBA" id="ARBA00022741"/>
    </source>
</evidence>
<dbReference type="InterPro" id="IPR051813">
    <property type="entry name" value="HepT_RNase_toxin"/>
</dbReference>
<keyword evidence="3" id="KW-0540">Nuclease</keyword>
<dbReference type="PANTHER" id="PTHR34139:SF1">
    <property type="entry name" value="RNASE MJ1380-RELATED"/>
    <property type="match status" value="1"/>
</dbReference>
<keyword evidence="5" id="KW-0378">Hydrolase</keyword>
<dbReference type="GO" id="GO:0004540">
    <property type="term" value="F:RNA nuclease activity"/>
    <property type="evidence" value="ECO:0007669"/>
    <property type="project" value="InterPro"/>
</dbReference>
<proteinExistence type="inferred from homology"/>
<keyword evidence="4" id="KW-0547">Nucleotide-binding</keyword>
<dbReference type="Pfam" id="PF01934">
    <property type="entry name" value="HepT-like"/>
    <property type="match status" value="1"/>
</dbReference>
<protein>
    <submittedName>
        <fullName evidence="7">DUF86 domain-containing protein</fullName>
    </submittedName>
</protein>
<name>A0A4V5TLW3_9BACT</name>
<dbReference type="Proteomes" id="UP000309561">
    <property type="component" value="Unassembled WGS sequence"/>
</dbReference>
<evidence type="ECO:0000256" key="6">
    <source>
        <dbReference type="ARBA" id="ARBA00024207"/>
    </source>
</evidence>
<organism evidence="7 8">
    <name type="scientific">Sulfurimonas crateris</name>
    <dbReference type="NCBI Taxonomy" id="2574727"/>
    <lineage>
        <taxon>Bacteria</taxon>
        <taxon>Pseudomonadati</taxon>
        <taxon>Campylobacterota</taxon>
        <taxon>Epsilonproteobacteria</taxon>
        <taxon>Campylobacterales</taxon>
        <taxon>Sulfurimonadaceae</taxon>
        <taxon>Sulfurimonas</taxon>
    </lineage>
</organism>
<keyword evidence="1" id="KW-0597">Phosphoprotein</keyword>
<dbReference type="Gene3D" id="1.20.120.580">
    <property type="entry name" value="bsu32300-like"/>
    <property type="match status" value="1"/>
</dbReference>
<reference evidence="7 8" key="1">
    <citation type="submission" date="2019-04" db="EMBL/GenBank/DDBJ databases">
        <title>Sulfurimonas crateris sp. nov. a facultative anaerobic sulfur-oxidizing chemolithautotrophic bacterium isolated from a terrestrial mud vulcano.</title>
        <authorList>
            <person name="Ratnikova N.M."/>
            <person name="Slobodkin A.I."/>
            <person name="Merkel A.Y."/>
            <person name="Novikov A."/>
            <person name="Bonch-Osmolovskaya E.A."/>
            <person name="Slobodkina G.B."/>
        </authorList>
    </citation>
    <scope>NUCLEOTIDE SEQUENCE [LARGE SCALE GENOMIC DNA]</scope>
    <source>
        <strain evidence="7 8">SN118</strain>
    </source>
</reference>
<comment type="caution">
    <text evidence="7">The sequence shown here is derived from an EMBL/GenBank/DDBJ whole genome shotgun (WGS) entry which is preliminary data.</text>
</comment>
<dbReference type="GO" id="GO:0110001">
    <property type="term" value="C:toxin-antitoxin complex"/>
    <property type="evidence" value="ECO:0007669"/>
    <property type="project" value="InterPro"/>
</dbReference>
<evidence type="ECO:0000256" key="3">
    <source>
        <dbReference type="ARBA" id="ARBA00022722"/>
    </source>
</evidence>